<dbReference type="Proteomes" id="UP000198406">
    <property type="component" value="Unassembled WGS sequence"/>
</dbReference>
<evidence type="ECO:0000259" key="2">
    <source>
        <dbReference type="SMART" id="SM00955"/>
    </source>
</evidence>
<dbReference type="InParanoid" id="A0A1Z5K239"/>
<dbReference type="AlphaFoldDB" id="A0A1Z5K239"/>
<comment type="caution">
    <text evidence="3">The sequence shown here is derived from an EMBL/GenBank/DDBJ whole genome shotgun (WGS) entry which is preliminary data.</text>
</comment>
<dbReference type="OrthoDB" id="5316at2759"/>
<sequence>MTGRSSNRSAKVSAQYKERTLEGVYRSHVGRGRKGGISKHQLAQFGQDPQLQAVLRHIVKGGVEQSRVADSFQVQQQSLLSQSECARLLAQDAQLGGRFKRWPCILLACDFTKHKPTLTLMNGGWLVMDQNVRSVTDGQLFAQRKKVQTATDERMVLRLECLALGELQQEQKPLNEVLELDVRQVLLEMNLSLDADGAKEALLQLGLWTAKDQDSGKAQFWMPAVLSAAKNYIQSLKQMNSLASVNDERVDLRHLPCICVDGQRVSFRDDGIGLRSRASTGRRCFPEASKWEILIHIADVSDIYVPKDEATSILREAAASRGISRYDLPTGPIHLLPPLVLQALSLRSNKANRCVTIWVYVDERDGRLLDAGVERSLVAAPYEYSFKEASRLMEEKATINLSNSLDGSIDGKTRAILLVTERILTAWSQARQNRSTAARKREERMTSKETDFHPENMFDDGRDGFVRTRAHRLVDSALDLYSYAAAALLRRAEAPIPRAQGAGADRGGRVATSPLRRFLDGEAQRQLLAVCCEFGDKLSAKECSEAGILSNERRNKVNNVRSVRQKRSLK</sequence>
<evidence type="ECO:0000256" key="1">
    <source>
        <dbReference type="SAM" id="MobiDB-lite"/>
    </source>
</evidence>
<evidence type="ECO:0000313" key="3">
    <source>
        <dbReference type="EMBL" id="GAX20325.1"/>
    </source>
</evidence>
<organism evidence="3 4">
    <name type="scientific">Fistulifera solaris</name>
    <name type="common">Oleaginous diatom</name>
    <dbReference type="NCBI Taxonomy" id="1519565"/>
    <lineage>
        <taxon>Eukaryota</taxon>
        <taxon>Sar</taxon>
        <taxon>Stramenopiles</taxon>
        <taxon>Ochrophyta</taxon>
        <taxon>Bacillariophyta</taxon>
        <taxon>Bacillariophyceae</taxon>
        <taxon>Bacillariophycidae</taxon>
        <taxon>Naviculales</taxon>
        <taxon>Naviculaceae</taxon>
        <taxon>Fistulifera</taxon>
    </lineage>
</organism>
<evidence type="ECO:0000313" key="4">
    <source>
        <dbReference type="Proteomes" id="UP000198406"/>
    </source>
</evidence>
<dbReference type="InterPro" id="IPR050180">
    <property type="entry name" value="RNR_Ribonuclease"/>
</dbReference>
<name>A0A1Z5K239_FISSO</name>
<proteinExistence type="predicted"/>
<feature type="domain" description="RNB" evidence="2">
    <location>
        <begin position="249"/>
        <end position="533"/>
    </location>
</feature>
<dbReference type="EMBL" id="BDSP01000147">
    <property type="protein sequence ID" value="GAX20325.1"/>
    <property type="molecule type" value="Genomic_DNA"/>
</dbReference>
<accession>A0A1Z5K239</accession>
<protein>
    <recommendedName>
        <fullName evidence="2">RNB domain-containing protein</fullName>
    </recommendedName>
</protein>
<dbReference type="GO" id="GO:0000175">
    <property type="term" value="F:3'-5'-RNA exonuclease activity"/>
    <property type="evidence" value="ECO:0007669"/>
    <property type="project" value="TreeGrafter"/>
</dbReference>
<feature type="compositionally biased region" description="Basic and acidic residues" evidence="1">
    <location>
        <begin position="439"/>
        <end position="456"/>
    </location>
</feature>
<keyword evidence="4" id="KW-1185">Reference proteome</keyword>
<dbReference type="Pfam" id="PF00773">
    <property type="entry name" value="RNB"/>
    <property type="match status" value="1"/>
</dbReference>
<feature type="region of interest" description="Disordered" evidence="1">
    <location>
        <begin position="434"/>
        <end position="456"/>
    </location>
</feature>
<dbReference type="InterPro" id="IPR012340">
    <property type="entry name" value="NA-bd_OB-fold"/>
</dbReference>
<dbReference type="GO" id="GO:0000932">
    <property type="term" value="C:P-body"/>
    <property type="evidence" value="ECO:0007669"/>
    <property type="project" value="TreeGrafter"/>
</dbReference>
<dbReference type="GO" id="GO:0003723">
    <property type="term" value="F:RNA binding"/>
    <property type="evidence" value="ECO:0007669"/>
    <property type="project" value="InterPro"/>
</dbReference>
<gene>
    <name evidence="3" type="ORF">FisN_9Hh034</name>
</gene>
<dbReference type="SMART" id="SM00955">
    <property type="entry name" value="RNB"/>
    <property type="match status" value="1"/>
</dbReference>
<reference evidence="3 4" key="1">
    <citation type="journal article" date="2015" name="Plant Cell">
        <title>Oil accumulation by the oleaginous diatom Fistulifera solaris as revealed by the genome and transcriptome.</title>
        <authorList>
            <person name="Tanaka T."/>
            <person name="Maeda Y."/>
            <person name="Veluchamy A."/>
            <person name="Tanaka M."/>
            <person name="Abida H."/>
            <person name="Marechal E."/>
            <person name="Bowler C."/>
            <person name="Muto M."/>
            <person name="Sunaga Y."/>
            <person name="Tanaka M."/>
            <person name="Yoshino T."/>
            <person name="Taniguchi T."/>
            <person name="Fukuda Y."/>
            <person name="Nemoto M."/>
            <person name="Matsumoto M."/>
            <person name="Wong P.S."/>
            <person name="Aburatani S."/>
            <person name="Fujibuchi W."/>
        </authorList>
    </citation>
    <scope>NUCLEOTIDE SEQUENCE [LARGE SCALE GENOMIC DNA]</scope>
    <source>
        <strain evidence="3 4">JPCC DA0580</strain>
    </source>
</reference>
<dbReference type="InterPro" id="IPR001900">
    <property type="entry name" value="RNase_II/R"/>
</dbReference>
<dbReference type="PANTHER" id="PTHR23355">
    <property type="entry name" value="RIBONUCLEASE"/>
    <property type="match status" value="1"/>
</dbReference>
<dbReference type="GO" id="GO:0006402">
    <property type="term" value="P:mRNA catabolic process"/>
    <property type="evidence" value="ECO:0007669"/>
    <property type="project" value="TreeGrafter"/>
</dbReference>
<dbReference type="SUPFAM" id="SSF50249">
    <property type="entry name" value="Nucleic acid-binding proteins"/>
    <property type="match status" value="1"/>
</dbReference>
<dbReference type="PANTHER" id="PTHR23355:SF9">
    <property type="entry name" value="DIS3-LIKE EXONUCLEASE 2"/>
    <property type="match status" value="1"/>
</dbReference>